<evidence type="ECO:0000313" key="2">
    <source>
        <dbReference type="EMBL" id="QSL67047.1"/>
    </source>
</evidence>
<dbReference type="GO" id="GO:0008157">
    <property type="term" value="F:protein phosphatase 1 binding"/>
    <property type="evidence" value="ECO:0007669"/>
    <property type="project" value="TreeGrafter"/>
</dbReference>
<reference evidence="2" key="1">
    <citation type="submission" date="2020-06" db="EMBL/GenBank/DDBJ databases">
        <title>Genomes of multiple members of Pneumocystis genus reveal paths to human pathogen Pneumocystis jirovecii.</title>
        <authorList>
            <person name="Cisse O.H."/>
            <person name="Ma L."/>
            <person name="Dekker J."/>
            <person name="Khil P."/>
            <person name="Jo J."/>
            <person name="Brenchley J."/>
            <person name="Blair R."/>
            <person name="Pahar B."/>
            <person name="Chabe M."/>
            <person name="Van Rompay K.A."/>
            <person name="Keesler R."/>
            <person name="Sukura A."/>
            <person name="Hirsch V."/>
            <person name="Kutty G."/>
            <person name="Liu Y."/>
            <person name="Peng L."/>
            <person name="Chen J."/>
            <person name="Song J."/>
            <person name="Weissenbacher-Lang C."/>
            <person name="Xu J."/>
            <person name="Upham N.S."/>
            <person name="Stajich J.E."/>
            <person name="Cuomo C.A."/>
            <person name="Cushion M.T."/>
            <person name="Kovacs J.A."/>
        </authorList>
    </citation>
    <scope>NUCLEOTIDE SEQUENCE</scope>
    <source>
        <strain evidence="2">2A</strain>
    </source>
</reference>
<gene>
    <name evidence="2" type="ORF">MERGE_001434</name>
</gene>
<sequence length="929" mass="103973">MATRAFSKKRRGSEGLRLEFEVVFGGLSSAGKPLLSALDRNLADIYTFLLSRDIQSVRWYTGMSLSNSNISTELGASSHMTPFSGLQDRVDDASGKLEAAYPENISLNNELLLKNPLNNALPLKKPLENVFRSNNMLNNVLNSLSSNVIDTPVLLTSALQVPTLQTNMEAQKSTSLNITSNFPLNAVYTHRKDQAIGFPADDSKHVYEEMVQTKKKELSDAMYNKKINFNTSNLTNKISNHNMDIPLDDKTYDSCDYDADFSKYYETNENEDEIPQESKNTSFKFPGIPIPNLPFATIMDTQTDNSHLEKTTIQNKLSFVKKNETPIPKNQLRPKDPEEVLRYELRKCFSVYAVTGDTRNCVRTVYDLMKDIVEDKAKIVMLETLKGGIKDDIIAAFIENKQVLGRIRNWLVNAINEKKNMVIIAILKIMNILKLDSSILAELKMGKPIIILAKKSENETVKQLSIKWLEAAEKSLSLEKPAENSTAVNTPPISTTEDASKKKPKAASNDPVPKPSAIPKPAPAKPVVKSQKVQAVANTDFFKNLSTSTAKASQKPSLSSVLAQIKTPKKQNSGQPQVIETISSISKKFTSVLEEVPGCQPTPETIAANTNIVPDDAPKKKRKCVSWKSDDTLVEIRIFEPIEPENTEDTYIHISHDFKNARDLDIYEGRAAFSKTHNIEDDMMVWHEPEDLDFSHLESQLYKLGPKRGGITRCNSDEYKIQEERERFVFLVSYLYEKDIPPSPTEPNADSDGFFVETKTIPLPNDMKDLDTSDYLFQRSQGSTNNLSFSNISQNTVPLTSTLSMNNTQVNVTAILQNLLNASVQAALNNPPSIASAAQTMQYLPPPPSTFSPASIANITNILQILQQAQKNPLQLSFPTPTVSSTASPFNFNALLGGQQKNMSYNEWNERSDILRPREKRSRTQRRRR</sequence>
<protein>
    <recommendedName>
        <fullName evidence="4">TFIIS N-terminal domain-containing protein</fullName>
    </recommendedName>
</protein>
<dbReference type="GO" id="GO:0072357">
    <property type="term" value="C:PTW/PP1 phosphatase complex"/>
    <property type="evidence" value="ECO:0007669"/>
    <property type="project" value="TreeGrafter"/>
</dbReference>
<proteinExistence type="predicted"/>
<evidence type="ECO:0000256" key="1">
    <source>
        <dbReference type="SAM" id="MobiDB-lite"/>
    </source>
</evidence>
<dbReference type="PANTHER" id="PTHR46557:SF1">
    <property type="entry name" value="SERINE_THREONINE-PROTEIN PHOSPHATASE 1 REGULATORY SUBUNIT 10"/>
    <property type="match status" value="1"/>
</dbReference>
<evidence type="ECO:0000313" key="3">
    <source>
        <dbReference type="Proteomes" id="UP000663699"/>
    </source>
</evidence>
<dbReference type="EMBL" id="CP054547">
    <property type="protein sequence ID" value="QSL67047.1"/>
    <property type="molecule type" value="Genomic_DNA"/>
</dbReference>
<name>A0A899GEN0_9ASCO</name>
<feature type="region of interest" description="Disordered" evidence="1">
    <location>
        <begin position="480"/>
        <end position="530"/>
    </location>
</feature>
<dbReference type="AlphaFoldDB" id="A0A899GEN0"/>
<keyword evidence="3" id="KW-1185">Reference proteome</keyword>
<dbReference type="PANTHER" id="PTHR46557">
    <property type="entry name" value="SERINE/THREONINE-PROTEIN PHOSPHATASE 1 REGULATORY SUBUNIT 10-RELATED"/>
    <property type="match status" value="1"/>
</dbReference>
<accession>A0A899GEN0</accession>
<feature type="compositionally biased region" description="Pro residues" evidence="1">
    <location>
        <begin position="512"/>
        <end position="524"/>
    </location>
</feature>
<evidence type="ECO:0008006" key="4">
    <source>
        <dbReference type="Google" id="ProtNLM"/>
    </source>
</evidence>
<dbReference type="OrthoDB" id="5365845at2759"/>
<dbReference type="GO" id="GO:0000785">
    <property type="term" value="C:chromatin"/>
    <property type="evidence" value="ECO:0007669"/>
    <property type="project" value="TreeGrafter"/>
</dbReference>
<dbReference type="Proteomes" id="UP000663699">
    <property type="component" value="Chromosome 16"/>
</dbReference>
<organism evidence="2 3">
    <name type="scientific">Pneumocystis wakefieldiae</name>
    <dbReference type="NCBI Taxonomy" id="38082"/>
    <lineage>
        <taxon>Eukaryota</taxon>
        <taxon>Fungi</taxon>
        <taxon>Dikarya</taxon>
        <taxon>Ascomycota</taxon>
        <taxon>Taphrinomycotina</taxon>
        <taxon>Pneumocystomycetes</taxon>
        <taxon>Pneumocystaceae</taxon>
        <taxon>Pneumocystis</taxon>
    </lineage>
</organism>
<feature type="compositionally biased region" description="Polar residues" evidence="1">
    <location>
        <begin position="483"/>
        <end position="497"/>
    </location>
</feature>